<evidence type="ECO:0000256" key="7">
    <source>
        <dbReference type="SAM" id="Phobius"/>
    </source>
</evidence>
<evidence type="ECO:0000256" key="1">
    <source>
        <dbReference type="ARBA" id="ARBA00004370"/>
    </source>
</evidence>
<accession>A0AAW1U7S0</accession>
<dbReference type="Pfam" id="PF05434">
    <property type="entry name" value="Tmemb_9"/>
    <property type="match status" value="1"/>
</dbReference>
<feature type="region of interest" description="Disordered" evidence="6">
    <location>
        <begin position="137"/>
        <end position="156"/>
    </location>
</feature>
<comment type="similarity">
    <text evidence="2">Belongs to the TMEM9 family.</text>
</comment>
<dbReference type="GO" id="GO:0005765">
    <property type="term" value="C:lysosomal membrane"/>
    <property type="evidence" value="ECO:0007669"/>
    <property type="project" value="InterPro"/>
</dbReference>
<evidence type="ECO:0000256" key="8">
    <source>
        <dbReference type="SAM" id="SignalP"/>
    </source>
</evidence>
<comment type="caution">
    <text evidence="9">The sequence shown here is derived from an EMBL/GenBank/DDBJ whole genome shotgun (WGS) entry which is preliminary data.</text>
</comment>
<reference evidence="9 10" key="1">
    <citation type="submission" date="2023-03" db="EMBL/GenBank/DDBJ databases">
        <title>Genome insight into feeding habits of ladybird beetles.</title>
        <authorList>
            <person name="Li H.-S."/>
            <person name="Huang Y.-H."/>
            <person name="Pang H."/>
        </authorList>
    </citation>
    <scope>NUCLEOTIDE SEQUENCE [LARGE SCALE GENOMIC DNA]</scope>
    <source>
        <strain evidence="9">SYSU_2023b</strain>
        <tissue evidence="9">Whole body</tissue>
    </source>
</reference>
<protein>
    <submittedName>
        <fullName evidence="9">Uncharacterized protein</fullName>
    </submittedName>
</protein>
<keyword evidence="4 7" id="KW-1133">Transmembrane helix</keyword>
<proteinExistence type="inferred from homology"/>
<organism evidence="9 10">
    <name type="scientific">Henosepilachna vigintioctopunctata</name>
    <dbReference type="NCBI Taxonomy" id="420089"/>
    <lineage>
        <taxon>Eukaryota</taxon>
        <taxon>Metazoa</taxon>
        <taxon>Ecdysozoa</taxon>
        <taxon>Arthropoda</taxon>
        <taxon>Hexapoda</taxon>
        <taxon>Insecta</taxon>
        <taxon>Pterygota</taxon>
        <taxon>Neoptera</taxon>
        <taxon>Endopterygota</taxon>
        <taxon>Coleoptera</taxon>
        <taxon>Polyphaga</taxon>
        <taxon>Cucujiformia</taxon>
        <taxon>Coccinelloidea</taxon>
        <taxon>Coccinellidae</taxon>
        <taxon>Epilachninae</taxon>
        <taxon>Epilachnini</taxon>
        <taxon>Henosepilachna</taxon>
    </lineage>
</organism>
<evidence type="ECO:0000256" key="2">
    <source>
        <dbReference type="ARBA" id="ARBA00007264"/>
    </source>
</evidence>
<dbReference type="PANTHER" id="PTHR13064">
    <property type="entry name" value="TRANSMEMBRANE PROTEIN 9 FAMILY MEMBER"/>
    <property type="match status" value="1"/>
</dbReference>
<evidence type="ECO:0000256" key="4">
    <source>
        <dbReference type="ARBA" id="ARBA00022989"/>
    </source>
</evidence>
<feature type="transmembrane region" description="Helical" evidence="7">
    <location>
        <begin position="97"/>
        <end position="122"/>
    </location>
</feature>
<dbReference type="EMBL" id="JARQZJ010000040">
    <property type="protein sequence ID" value="KAK9877108.1"/>
    <property type="molecule type" value="Genomic_DNA"/>
</dbReference>
<keyword evidence="5 7" id="KW-0472">Membrane</keyword>
<name>A0AAW1U7S0_9CUCU</name>
<sequence length="190" mass="21842">MKVYFLVLITSCIWLSVLGQSLSDDKRCKCICPKVSTVTNNTEIVDAERIRYVDNVPPNKCNCMDLVIPKIANKLNGKEGEFCPRCQCKYENRNTTIIKVVVIIVIAIISILIIYMAFLIILDPVLNKRMKGSYQEHTNEEEDVSSPGSTSHDMTARGNVLNRVGHQQDKWKRQVREQRRNIYDRHAMLN</sequence>
<feature type="signal peptide" evidence="8">
    <location>
        <begin position="1"/>
        <end position="19"/>
    </location>
</feature>
<keyword evidence="3 7" id="KW-0812">Transmembrane</keyword>
<evidence type="ECO:0000256" key="5">
    <source>
        <dbReference type="ARBA" id="ARBA00023136"/>
    </source>
</evidence>
<gene>
    <name evidence="9" type="ORF">WA026_016853</name>
</gene>
<dbReference type="AlphaFoldDB" id="A0AAW1U7S0"/>
<evidence type="ECO:0000313" key="10">
    <source>
        <dbReference type="Proteomes" id="UP001431783"/>
    </source>
</evidence>
<feature type="chain" id="PRO_5043901130" evidence="8">
    <location>
        <begin position="20"/>
        <end position="190"/>
    </location>
</feature>
<dbReference type="InterPro" id="IPR008853">
    <property type="entry name" value="TMEM9/TMEM9B"/>
</dbReference>
<evidence type="ECO:0000256" key="3">
    <source>
        <dbReference type="ARBA" id="ARBA00022692"/>
    </source>
</evidence>
<dbReference type="Proteomes" id="UP001431783">
    <property type="component" value="Unassembled WGS sequence"/>
</dbReference>
<keyword evidence="10" id="KW-1185">Reference proteome</keyword>
<evidence type="ECO:0000256" key="6">
    <source>
        <dbReference type="SAM" id="MobiDB-lite"/>
    </source>
</evidence>
<dbReference type="PANTHER" id="PTHR13064:SF6">
    <property type="entry name" value="TRANSMEMBRANE PROTEIN 9"/>
    <property type="match status" value="1"/>
</dbReference>
<comment type="subcellular location">
    <subcellularLocation>
        <location evidence="1">Membrane</location>
    </subcellularLocation>
</comment>
<evidence type="ECO:0000313" key="9">
    <source>
        <dbReference type="EMBL" id="KAK9877108.1"/>
    </source>
</evidence>
<keyword evidence="8" id="KW-0732">Signal</keyword>